<dbReference type="EMBL" id="CAAALY010027489">
    <property type="protein sequence ID" value="VEL16188.1"/>
    <property type="molecule type" value="Genomic_DNA"/>
</dbReference>
<dbReference type="Proteomes" id="UP000784294">
    <property type="component" value="Unassembled WGS sequence"/>
</dbReference>
<sequence>MAFQKRNMGTASANLITRQSINDAELVSAVATAGLHKSMCIHAYPDHPLTGITGPRCTKPSALRFIRPQVINTMVSNRYTSANLFSGLLR</sequence>
<keyword evidence="2" id="KW-1185">Reference proteome</keyword>
<comment type="caution">
    <text evidence="1">The sequence shown here is derived from an EMBL/GenBank/DDBJ whole genome shotgun (WGS) entry which is preliminary data.</text>
</comment>
<name>A0A448WNN6_9PLAT</name>
<dbReference type="AlphaFoldDB" id="A0A448WNN6"/>
<evidence type="ECO:0000313" key="1">
    <source>
        <dbReference type="EMBL" id="VEL16188.1"/>
    </source>
</evidence>
<evidence type="ECO:0000313" key="2">
    <source>
        <dbReference type="Proteomes" id="UP000784294"/>
    </source>
</evidence>
<accession>A0A448WNN6</accession>
<reference evidence="1" key="1">
    <citation type="submission" date="2018-11" db="EMBL/GenBank/DDBJ databases">
        <authorList>
            <consortium name="Pathogen Informatics"/>
        </authorList>
    </citation>
    <scope>NUCLEOTIDE SEQUENCE</scope>
</reference>
<proteinExistence type="predicted"/>
<protein>
    <submittedName>
        <fullName evidence="1">Uncharacterized protein</fullName>
    </submittedName>
</protein>
<organism evidence="1 2">
    <name type="scientific">Protopolystoma xenopodis</name>
    <dbReference type="NCBI Taxonomy" id="117903"/>
    <lineage>
        <taxon>Eukaryota</taxon>
        <taxon>Metazoa</taxon>
        <taxon>Spiralia</taxon>
        <taxon>Lophotrochozoa</taxon>
        <taxon>Platyhelminthes</taxon>
        <taxon>Monogenea</taxon>
        <taxon>Polyopisthocotylea</taxon>
        <taxon>Polystomatidea</taxon>
        <taxon>Polystomatidae</taxon>
        <taxon>Protopolystoma</taxon>
    </lineage>
</organism>
<gene>
    <name evidence="1" type="ORF">PXEA_LOCUS9628</name>
</gene>